<accession>A0A7S4IAU2</accession>
<reference evidence="1" key="1">
    <citation type="submission" date="2021-01" db="EMBL/GenBank/DDBJ databases">
        <authorList>
            <person name="Corre E."/>
            <person name="Pelletier E."/>
            <person name="Niang G."/>
            <person name="Scheremetjew M."/>
            <person name="Finn R."/>
            <person name="Kale V."/>
            <person name="Holt S."/>
            <person name="Cochrane G."/>
            <person name="Meng A."/>
            <person name="Brown T."/>
            <person name="Cohen L."/>
        </authorList>
    </citation>
    <scope>NUCLEOTIDE SEQUENCE</scope>
    <source>
        <strain evidence="1">Isolate 1302-5</strain>
    </source>
</reference>
<evidence type="ECO:0000313" key="1">
    <source>
        <dbReference type="EMBL" id="CAE2223854.1"/>
    </source>
</evidence>
<dbReference type="AlphaFoldDB" id="A0A7S4IAU2"/>
<sequence length="103" mass="11083">MSLVPVQEEVISQSKFDLEGIITDHGGDFIGGSSRRIHNNIGTDCLHGHSVPLTAFNYPDPTMRISSTFKCLTPSPLGWGTFLANCEKSILSVAGLAVPLKKL</sequence>
<gene>
    <name evidence="1" type="ORF">OAUR00152_LOCUS9453</name>
</gene>
<protein>
    <submittedName>
        <fullName evidence="1">Uncharacterized protein</fullName>
    </submittedName>
</protein>
<name>A0A7S4IAU2_9STRA</name>
<organism evidence="1">
    <name type="scientific">Odontella aurita</name>
    <dbReference type="NCBI Taxonomy" id="265563"/>
    <lineage>
        <taxon>Eukaryota</taxon>
        <taxon>Sar</taxon>
        <taxon>Stramenopiles</taxon>
        <taxon>Ochrophyta</taxon>
        <taxon>Bacillariophyta</taxon>
        <taxon>Mediophyceae</taxon>
        <taxon>Biddulphiophycidae</taxon>
        <taxon>Eupodiscales</taxon>
        <taxon>Odontellaceae</taxon>
        <taxon>Odontella</taxon>
    </lineage>
</organism>
<dbReference type="EMBL" id="HBKQ01013727">
    <property type="protein sequence ID" value="CAE2223854.1"/>
    <property type="molecule type" value="Transcribed_RNA"/>
</dbReference>
<proteinExistence type="predicted"/>